<name>A0ABD3MBF2_9STRA</name>
<feature type="region of interest" description="Disordered" evidence="1">
    <location>
        <begin position="122"/>
        <end position="157"/>
    </location>
</feature>
<accession>A0ABD3MBF2</accession>
<protein>
    <submittedName>
        <fullName evidence="2">Uncharacterized protein</fullName>
    </submittedName>
</protein>
<dbReference type="Proteomes" id="UP001530293">
    <property type="component" value="Unassembled WGS sequence"/>
</dbReference>
<comment type="caution">
    <text evidence="2">The sequence shown here is derived from an EMBL/GenBank/DDBJ whole genome shotgun (WGS) entry which is preliminary data.</text>
</comment>
<keyword evidence="3" id="KW-1185">Reference proteome</keyword>
<dbReference type="EMBL" id="JALLBG020000153">
    <property type="protein sequence ID" value="KAL3761268.1"/>
    <property type="molecule type" value="Genomic_DNA"/>
</dbReference>
<feature type="region of interest" description="Disordered" evidence="1">
    <location>
        <begin position="75"/>
        <end position="95"/>
    </location>
</feature>
<evidence type="ECO:0000313" key="2">
    <source>
        <dbReference type="EMBL" id="KAL3761268.1"/>
    </source>
</evidence>
<gene>
    <name evidence="2" type="ORF">ACHAWU_007429</name>
</gene>
<feature type="compositionally biased region" description="Basic residues" evidence="1">
    <location>
        <begin position="79"/>
        <end position="88"/>
    </location>
</feature>
<feature type="compositionally biased region" description="Low complexity" evidence="1">
    <location>
        <begin position="124"/>
        <end position="136"/>
    </location>
</feature>
<sequence length="289" mass="32393">MKSFLTSAPRLFAPLAFFAIRSTTTRNTRMVVTATAANSSSGYQHNFLATTTIPSSFVLPNNIMSSCISSSSNIIGGGNRRRHRHHHQPHDLLSNPTITHDGLMIQSHRRFCLRQYHVLSMSSDNQNDNNNNNNPFNDDEPTQSPSGKDNNSNNNNNNMVVIDELSWRIAKLRLEEANTKQLLNRKPLKMSYLQSRQFIQRNWGPIRSQKEFEDLVSNGDIRTPYISKRPEEYYGRRGEWISWEHYLLGECECSSGGGGGGIGTNNSTDTSSGGDGGGGRSQDVVLKWQ</sequence>
<proteinExistence type="predicted"/>
<reference evidence="2 3" key="1">
    <citation type="submission" date="2024-10" db="EMBL/GenBank/DDBJ databases">
        <title>Updated reference genomes for cyclostephanoid diatoms.</title>
        <authorList>
            <person name="Roberts W.R."/>
            <person name="Alverson A.J."/>
        </authorList>
    </citation>
    <scope>NUCLEOTIDE SEQUENCE [LARGE SCALE GENOMIC DNA]</scope>
    <source>
        <strain evidence="2 3">AJA232-27</strain>
    </source>
</reference>
<evidence type="ECO:0000313" key="3">
    <source>
        <dbReference type="Proteomes" id="UP001530293"/>
    </source>
</evidence>
<dbReference type="AlphaFoldDB" id="A0ABD3MBF2"/>
<evidence type="ECO:0000256" key="1">
    <source>
        <dbReference type="SAM" id="MobiDB-lite"/>
    </source>
</evidence>
<feature type="region of interest" description="Disordered" evidence="1">
    <location>
        <begin position="258"/>
        <end position="289"/>
    </location>
</feature>
<organism evidence="2 3">
    <name type="scientific">Discostella pseudostelligera</name>
    <dbReference type="NCBI Taxonomy" id="259834"/>
    <lineage>
        <taxon>Eukaryota</taxon>
        <taxon>Sar</taxon>
        <taxon>Stramenopiles</taxon>
        <taxon>Ochrophyta</taxon>
        <taxon>Bacillariophyta</taxon>
        <taxon>Coscinodiscophyceae</taxon>
        <taxon>Thalassiosirophycidae</taxon>
        <taxon>Stephanodiscales</taxon>
        <taxon>Stephanodiscaceae</taxon>
        <taxon>Discostella</taxon>
    </lineage>
</organism>